<sequence length="106" mass="12237">MDISKLIKSYLPMSETMYYILLSTVEKRHGYGIILYVEEITNKRIKLGAGTIYNTLSKLEGDSLVKVVEETDRKKIYKITDLGKEILAKEIERLNELTANSKYFLV</sequence>
<dbReference type="EMBL" id="FQZB01000013">
    <property type="protein sequence ID" value="SHK08570.1"/>
    <property type="molecule type" value="Genomic_DNA"/>
</dbReference>
<gene>
    <name evidence="2" type="ORF">SAMN02745163_03187</name>
</gene>
<name>A0A1M6PKV6_9CLOT</name>
<evidence type="ECO:0000259" key="1">
    <source>
        <dbReference type="Pfam" id="PF03551"/>
    </source>
</evidence>
<dbReference type="OrthoDB" id="9814826at2"/>
<dbReference type="AlphaFoldDB" id="A0A1M6PKV6"/>
<dbReference type="STRING" id="1121302.SAMN02745163_03187"/>
<protein>
    <submittedName>
        <fullName evidence="2">Transcriptional regulator, PadR family</fullName>
    </submittedName>
</protein>
<dbReference type="InterPro" id="IPR036390">
    <property type="entry name" value="WH_DNA-bd_sf"/>
</dbReference>
<dbReference type="Proteomes" id="UP000184310">
    <property type="component" value="Unassembled WGS sequence"/>
</dbReference>
<proteinExistence type="predicted"/>
<evidence type="ECO:0000313" key="2">
    <source>
        <dbReference type="EMBL" id="SHK08570.1"/>
    </source>
</evidence>
<dbReference type="PANTHER" id="PTHR33169">
    <property type="entry name" value="PADR-FAMILY TRANSCRIPTIONAL REGULATOR"/>
    <property type="match status" value="1"/>
</dbReference>
<dbReference type="RefSeq" id="WP_072990005.1">
    <property type="nucleotide sequence ID" value="NZ_FQZB01000013.1"/>
</dbReference>
<dbReference type="InterPro" id="IPR036388">
    <property type="entry name" value="WH-like_DNA-bd_sf"/>
</dbReference>
<accession>A0A1M6PKV6</accession>
<dbReference type="Gene3D" id="1.10.10.10">
    <property type="entry name" value="Winged helix-like DNA-binding domain superfamily/Winged helix DNA-binding domain"/>
    <property type="match status" value="1"/>
</dbReference>
<dbReference type="Pfam" id="PF03551">
    <property type="entry name" value="PadR"/>
    <property type="match status" value="1"/>
</dbReference>
<feature type="domain" description="Transcription regulator PadR N-terminal" evidence="1">
    <location>
        <begin position="24"/>
        <end position="88"/>
    </location>
</feature>
<reference evidence="2 3" key="1">
    <citation type="submission" date="2016-11" db="EMBL/GenBank/DDBJ databases">
        <authorList>
            <person name="Jaros S."/>
            <person name="Januszkiewicz K."/>
            <person name="Wedrychowicz H."/>
        </authorList>
    </citation>
    <scope>NUCLEOTIDE SEQUENCE [LARGE SCALE GENOMIC DNA]</scope>
    <source>
        <strain evidence="2 3">DSM 21758</strain>
    </source>
</reference>
<dbReference type="SUPFAM" id="SSF46785">
    <property type="entry name" value="Winged helix' DNA-binding domain"/>
    <property type="match status" value="1"/>
</dbReference>
<dbReference type="InterPro" id="IPR005149">
    <property type="entry name" value="Tscrpt_reg_PadR_N"/>
</dbReference>
<evidence type="ECO:0000313" key="3">
    <source>
        <dbReference type="Proteomes" id="UP000184310"/>
    </source>
</evidence>
<keyword evidence="3" id="KW-1185">Reference proteome</keyword>
<dbReference type="PANTHER" id="PTHR33169:SF13">
    <property type="entry name" value="PADR-FAMILY TRANSCRIPTIONAL REGULATOR"/>
    <property type="match status" value="1"/>
</dbReference>
<organism evidence="2 3">
    <name type="scientific">Clostridium cavendishii DSM 21758</name>
    <dbReference type="NCBI Taxonomy" id="1121302"/>
    <lineage>
        <taxon>Bacteria</taxon>
        <taxon>Bacillati</taxon>
        <taxon>Bacillota</taxon>
        <taxon>Clostridia</taxon>
        <taxon>Eubacteriales</taxon>
        <taxon>Clostridiaceae</taxon>
        <taxon>Clostridium</taxon>
    </lineage>
</organism>
<dbReference type="InterPro" id="IPR052509">
    <property type="entry name" value="Metal_resp_DNA-bind_regulator"/>
</dbReference>